<keyword evidence="4 5" id="KW-0472">Membrane</keyword>
<feature type="transmembrane region" description="Helical" evidence="5">
    <location>
        <begin position="38"/>
        <end position="62"/>
    </location>
</feature>
<feature type="transmembrane region" description="Helical" evidence="5">
    <location>
        <begin position="68"/>
        <end position="92"/>
    </location>
</feature>
<protein>
    <recommendedName>
        <fullName evidence="6">Sodium/calcium exchanger membrane region domain-containing protein</fullName>
    </recommendedName>
</protein>
<feature type="transmembrane region" description="Helical" evidence="5">
    <location>
        <begin position="269"/>
        <end position="289"/>
    </location>
</feature>
<dbReference type="InterPro" id="IPR044880">
    <property type="entry name" value="NCX_ion-bd_dom_sf"/>
</dbReference>
<keyword evidence="2 5" id="KW-0812">Transmembrane</keyword>
<evidence type="ECO:0000313" key="7">
    <source>
        <dbReference type="EMBL" id="OHA47892.1"/>
    </source>
</evidence>
<dbReference type="GO" id="GO:0005886">
    <property type="term" value="C:plasma membrane"/>
    <property type="evidence" value="ECO:0007669"/>
    <property type="project" value="TreeGrafter"/>
</dbReference>
<dbReference type="EMBL" id="MHSS01000013">
    <property type="protein sequence ID" value="OHA47892.1"/>
    <property type="molecule type" value="Genomic_DNA"/>
</dbReference>
<dbReference type="AlphaFoldDB" id="A0A1G2PJU2"/>
<feature type="domain" description="Sodium/calcium exchanger membrane region" evidence="6">
    <location>
        <begin position="5"/>
        <end position="149"/>
    </location>
</feature>
<dbReference type="Pfam" id="PF01699">
    <property type="entry name" value="Na_Ca_ex"/>
    <property type="match status" value="2"/>
</dbReference>
<evidence type="ECO:0000256" key="4">
    <source>
        <dbReference type="ARBA" id="ARBA00023136"/>
    </source>
</evidence>
<feature type="transmembrane region" description="Helical" evidence="5">
    <location>
        <begin position="6"/>
        <end position="26"/>
    </location>
</feature>
<evidence type="ECO:0000313" key="8">
    <source>
        <dbReference type="Proteomes" id="UP000177629"/>
    </source>
</evidence>
<accession>A0A1G2PJU2</accession>
<evidence type="ECO:0000256" key="2">
    <source>
        <dbReference type="ARBA" id="ARBA00022692"/>
    </source>
</evidence>
<comment type="subcellular location">
    <subcellularLocation>
        <location evidence="1">Membrane</location>
        <topology evidence="1">Multi-pass membrane protein</topology>
    </subcellularLocation>
</comment>
<organism evidence="7 8">
    <name type="scientific">Candidatus Terrybacteria bacterium RIFCSPHIGHO2_01_FULL_48_17</name>
    <dbReference type="NCBI Taxonomy" id="1802362"/>
    <lineage>
        <taxon>Bacteria</taxon>
        <taxon>Candidatus Terryibacteriota</taxon>
    </lineage>
</organism>
<feature type="transmembrane region" description="Helical" evidence="5">
    <location>
        <begin position="174"/>
        <end position="196"/>
    </location>
</feature>
<dbReference type="GO" id="GO:0006874">
    <property type="term" value="P:intracellular calcium ion homeostasis"/>
    <property type="evidence" value="ECO:0007669"/>
    <property type="project" value="TreeGrafter"/>
</dbReference>
<dbReference type="InterPro" id="IPR004837">
    <property type="entry name" value="NaCa_Exmemb"/>
</dbReference>
<feature type="transmembrane region" description="Helical" evidence="5">
    <location>
        <begin position="242"/>
        <end position="263"/>
    </location>
</feature>
<keyword evidence="3 5" id="KW-1133">Transmembrane helix</keyword>
<evidence type="ECO:0000256" key="1">
    <source>
        <dbReference type="ARBA" id="ARBA00004141"/>
    </source>
</evidence>
<dbReference type="GO" id="GO:0005262">
    <property type="term" value="F:calcium channel activity"/>
    <property type="evidence" value="ECO:0007669"/>
    <property type="project" value="TreeGrafter"/>
</dbReference>
<feature type="domain" description="Sodium/calcium exchanger membrane region" evidence="6">
    <location>
        <begin position="176"/>
        <end position="312"/>
    </location>
</feature>
<evidence type="ECO:0000256" key="5">
    <source>
        <dbReference type="SAM" id="Phobius"/>
    </source>
</evidence>
<feature type="transmembrane region" description="Helical" evidence="5">
    <location>
        <begin position="104"/>
        <end position="125"/>
    </location>
</feature>
<sequence length="316" mass="33697">MPYDVIIFIASLFTVIVGANLFVSAASSFARVLRLPEIVVGATVVSIATTVPEMFVSFFSGIESHEGVALGNILGSPLVNLGLIAGVVFIFAHPSHELESHGLGIRRISGLVAVSFAVLLMMLLVDVIPPLLGVGLILIAFAYLGFILWYTFADIKTRPVTVGRALVKDGRRDMIRFIIGSILLIVGAYFLVSSAATLARMLQIPEAFIGLTFIAIGTSLPELITALVSLVRRREELALGNLAGASLLTLTLAFGIAAVSGTVRVSPQLATVEAPLIVFFSVLMLLATLMPQRRSIFGATLVISYGAYLVFFGVFR</sequence>
<dbReference type="STRING" id="1802362.A2806_02540"/>
<gene>
    <name evidence="7" type="ORF">A2806_02540</name>
</gene>
<evidence type="ECO:0000256" key="3">
    <source>
        <dbReference type="ARBA" id="ARBA00022989"/>
    </source>
</evidence>
<reference evidence="7 8" key="1">
    <citation type="journal article" date="2016" name="Nat. Commun.">
        <title>Thousands of microbial genomes shed light on interconnected biogeochemical processes in an aquifer system.</title>
        <authorList>
            <person name="Anantharaman K."/>
            <person name="Brown C.T."/>
            <person name="Hug L.A."/>
            <person name="Sharon I."/>
            <person name="Castelle C.J."/>
            <person name="Probst A.J."/>
            <person name="Thomas B.C."/>
            <person name="Singh A."/>
            <person name="Wilkins M.J."/>
            <person name="Karaoz U."/>
            <person name="Brodie E.L."/>
            <person name="Williams K.H."/>
            <person name="Hubbard S.S."/>
            <person name="Banfield J.F."/>
        </authorList>
    </citation>
    <scope>NUCLEOTIDE SEQUENCE [LARGE SCALE GENOMIC DNA]</scope>
</reference>
<evidence type="ECO:0000259" key="6">
    <source>
        <dbReference type="Pfam" id="PF01699"/>
    </source>
</evidence>
<dbReference type="Gene3D" id="1.20.1420.30">
    <property type="entry name" value="NCX, central ion-binding region"/>
    <property type="match status" value="1"/>
</dbReference>
<dbReference type="PANTHER" id="PTHR10846">
    <property type="entry name" value="SODIUM/POTASSIUM/CALCIUM EXCHANGER"/>
    <property type="match status" value="1"/>
</dbReference>
<name>A0A1G2PJU2_9BACT</name>
<dbReference type="GO" id="GO:0008273">
    <property type="term" value="F:calcium, potassium:sodium antiporter activity"/>
    <property type="evidence" value="ECO:0007669"/>
    <property type="project" value="TreeGrafter"/>
</dbReference>
<dbReference type="InterPro" id="IPR004481">
    <property type="entry name" value="K/Na/Ca-exchanger"/>
</dbReference>
<proteinExistence type="predicted"/>
<feature type="transmembrane region" description="Helical" evidence="5">
    <location>
        <begin position="208"/>
        <end position="230"/>
    </location>
</feature>
<comment type="caution">
    <text evidence="7">The sequence shown here is derived from an EMBL/GenBank/DDBJ whole genome shotgun (WGS) entry which is preliminary data.</text>
</comment>
<dbReference type="Proteomes" id="UP000177629">
    <property type="component" value="Unassembled WGS sequence"/>
</dbReference>
<feature type="transmembrane region" description="Helical" evidence="5">
    <location>
        <begin position="131"/>
        <end position="153"/>
    </location>
</feature>
<dbReference type="PANTHER" id="PTHR10846:SF8">
    <property type="entry name" value="INNER MEMBRANE PROTEIN YRBG"/>
    <property type="match status" value="1"/>
</dbReference>
<feature type="transmembrane region" description="Helical" evidence="5">
    <location>
        <begin position="296"/>
        <end position="315"/>
    </location>
</feature>